<dbReference type="Proteomes" id="UP000830835">
    <property type="component" value="Unassembled WGS sequence"/>
</dbReference>
<dbReference type="InterPro" id="IPR024370">
    <property type="entry name" value="PBP_domain"/>
</dbReference>
<evidence type="ECO:0000256" key="2">
    <source>
        <dbReference type="SAM" id="MobiDB-lite"/>
    </source>
</evidence>
<accession>A0ABT0CBQ4</accession>
<evidence type="ECO:0000259" key="4">
    <source>
        <dbReference type="Pfam" id="PF12849"/>
    </source>
</evidence>
<evidence type="ECO:0000313" key="5">
    <source>
        <dbReference type="EMBL" id="MCJ2543185.1"/>
    </source>
</evidence>
<dbReference type="RefSeq" id="WP_244350463.1">
    <property type="nucleotide sequence ID" value="NZ_JAFIRA010000022.1"/>
</dbReference>
<proteinExistence type="predicted"/>
<dbReference type="EMBL" id="JAFIRA010000022">
    <property type="protein sequence ID" value="MCJ2543185.1"/>
    <property type="molecule type" value="Genomic_DNA"/>
</dbReference>
<dbReference type="Pfam" id="PF12849">
    <property type="entry name" value="PBP_like_2"/>
    <property type="match status" value="1"/>
</dbReference>
<feature type="region of interest" description="Disordered" evidence="2">
    <location>
        <begin position="43"/>
        <end position="81"/>
    </location>
</feature>
<evidence type="ECO:0000256" key="1">
    <source>
        <dbReference type="ARBA" id="ARBA00022729"/>
    </source>
</evidence>
<dbReference type="PANTHER" id="PTHR30570">
    <property type="entry name" value="PERIPLASMIC PHOSPHATE BINDING COMPONENT OF PHOSPHATE ABC TRANSPORTER"/>
    <property type="match status" value="1"/>
</dbReference>
<gene>
    <name evidence="5" type="ORF">JX360_09740</name>
</gene>
<evidence type="ECO:0000313" key="6">
    <source>
        <dbReference type="Proteomes" id="UP000830835"/>
    </source>
</evidence>
<keyword evidence="3" id="KW-0472">Membrane</keyword>
<dbReference type="InterPro" id="IPR050811">
    <property type="entry name" value="Phosphate_ABC_transporter"/>
</dbReference>
<feature type="compositionally biased region" description="Low complexity" evidence="2">
    <location>
        <begin position="61"/>
        <end position="74"/>
    </location>
</feature>
<dbReference type="CDD" id="cd13653">
    <property type="entry name" value="PBP2_phosphate_like_1"/>
    <property type="match status" value="1"/>
</dbReference>
<comment type="caution">
    <text evidence="5">The sequence shown here is derived from an EMBL/GenBank/DDBJ whole genome shotgun (WGS) entry which is preliminary data.</text>
</comment>
<sequence length="336" mass="35622">MTVQRSGPPPIVYILLLGLLGGGGWYAHRSGLLNTWLNRPTPTQAGIPAVSPQTPTPPSTQQPQAQAPNAPSSPINLDTSLPNPAVIQMDGSVTMIRIVLALRAGYTQQNPSIPIAYGIPDGKPNGSNAGMRALLDGQIQIAATSRPLNATEVQAGLQGIPIAKDALAVAVGVNNPYKGGLTMQQLADIFQGRITNWSQVGGPDRPIRVLNRARDSGTASVFQELVLLGLPFAPDGPNFTTASEDVTTPLLRALGEDGITYSTVDQVENQQTVRIVPIDGQMPTREAIQRGSYPLSRSVFLAVPRKTSPAVADFINYATSDAGQQIIGRTEFIPLR</sequence>
<dbReference type="Gene3D" id="3.40.190.10">
    <property type="entry name" value="Periplasmic binding protein-like II"/>
    <property type="match status" value="2"/>
</dbReference>
<evidence type="ECO:0000256" key="3">
    <source>
        <dbReference type="SAM" id="Phobius"/>
    </source>
</evidence>
<dbReference type="SUPFAM" id="SSF53850">
    <property type="entry name" value="Periplasmic binding protein-like II"/>
    <property type="match status" value="1"/>
</dbReference>
<reference evidence="5" key="1">
    <citation type="submission" date="2021-02" db="EMBL/GenBank/DDBJ databases">
        <title>The CRISPR/cas machinery reduction and long-range gene transfer in the hot spring cyanobacterium Synechococcus.</title>
        <authorList>
            <person name="Dvorak P."/>
            <person name="Jahodarova E."/>
            <person name="Hasler P."/>
            <person name="Poulickova A."/>
        </authorList>
    </citation>
    <scope>NUCLEOTIDE SEQUENCE</scope>
    <source>
        <strain evidence="5">Rupite</strain>
    </source>
</reference>
<keyword evidence="1" id="KW-0732">Signal</keyword>
<protein>
    <submittedName>
        <fullName evidence="5">Phosphate ABC transporter substrate-binding protein</fullName>
    </submittedName>
</protein>
<name>A0ABT0CBQ4_THEVL</name>
<dbReference type="PANTHER" id="PTHR30570:SF1">
    <property type="entry name" value="PHOSPHATE-BINDING PROTEIN PSTS"/>
    <property type="match status" value="1"/>
</dbReference>
<keyword evidence="3" id="KW-1133">Transmembrane helix</keyword>
<feature type="transmembrane region" description="Helical" evidence="3">
    <location>
        <begin position="12"/>
        <end position="28"/>
    </location>
</feature>
<organism evidence="5 6">
    <name type="scientific">Thermostichus vulcanus str. 'Rupite'</name>
    <dbReference type="NCBI Taxonomy" id="2813851"/>
    <lineage>
        <taxon>Bacteria</taxon>
        <taxon>Bacillati</taxon>
        <taxon>Cyanobacteriota</taxon>
        <taxon>Cyanophyceae</taxon>
        <taxon>Thermostichales</taxon>
        <taxon>Thermostichaceae</taxon>
        <taxon>Thermostichus</taxon>
    </lineage>
</organism>
<keyword evidence="3" id="KW-0812">Transmembrane</keyword>
<keyword evidence="6" id="KW-1185">Reference proteome</keyword>
<feature type="domain" description="PBP" evidence="4">
    <location>
        <begin position="82"/>
        <end position="321"/>
    </location>
</feature>